<sequence length="54" mass="6338">MIHLLGQDIDHNMIQGPNHDHILSYIHLVDFRVVDMMHFLTSLVIYSMYSLSLI</sequence>
<dbReference type="AlphaFoldDB" id="Q5C1G6"/>
<accession>Q5C1G6</accession>
<dbReference type="EMBL" id="AY810620">
    <property type="protein sequence ID" value="AAX26509.1"/>
    <property type="molecule type" value="mRNA"/>
</dbReference>
<organism evidence="1">
    <name type="scientific">Schistosoma japonicum</name>
    <name type="common">Blood fluke</name>
    <dbReference type="NCBI Taxonomy" id="6182"/>
    <lineage>
        <taxon>Eukaryota</taxon>
        <taxon>Metazoa</taxon>
        <taxon>Spiralia</taxon>
        <taxon>Lophotrochozoa</taxon>
        <taxon>Platyhelminthes</taxon>
        <taxon>Trematoda</taxon>
        <taxon>Digenea</taxon>
        <taxon>Strigeidida</taxon>
        <taxon>Schistosomatoidea</taxon>
        <taxon>Schistosomatidae</taxon>
        <taxon>Schistosoma</taxon>
    </lineage>
</organism>
<reference evidence="1" key="2">
    <citation type="journal article" date="2006" name="PLoS Pathog.">
        <title>New perspectives on host-parasite interplay by comparative transcriptomic and proteomic analyses of Schistosoma japonicum.</title>
        <authorList>
            <person name="Liu F."/>
            <person name="Lu J."/>
            <person name="Hu W."/>
            <person name="Wang S.Y."/>
            <person name="Cui S.J."/>
            <person name="Chi M."/>
            <person name="Yan Q."/>
            <person name="Wang X.R."/>
            <person name="Song H.D."/>
            <person name="Xu X.N."/>
            <person name="Wang J.J."/>
            <person name="Zhang X.L."/>
            <person name="Zhang X."/>
            <person name="Wang Z.Q."/>
            <person name="Xue C.L."/>
            <person name="Brindley P.J."/>
            <person name="McManus D.P."/>
            <person name="Yang P.Y."/>
            <person name="Feng Z."/>
            <person name="Chen Z."/>
            <person name="Han Z.G."/>
        </authorList>
    </citation>
    <scope>NUCLEOTIDE SEQUENCE</scope>
</reference>
<proteinExistence type="evidence at transcript level"/>
<protein>
    <submittedName>
        <fullName evidence="1">Uncharacterized protein</fullName>
    </submittedName>
</protein>
<reference evidence="1" key="1">
    <citation type="submission" date="2005-03" db="EMBL/GenBank/DDBJ databases">
        <authorList>
            <person name="Han Z."/>
        </authorList>
    </citation>
    <scope>NUCLEOTIDE SEQUENCE</scope>
</reference>
<name>Q5C1G6_SCHJA</name>
<evidence type="ECO:0000313" key="1">
    <source>
        <dbReference type="EMBL" id="AAX26509.1"/>
    </source>
</evidence>